<dbReference type="Pfam" id="PF03704">
    <property type="entry name" value="BTAD"/>
    <property type="match status" value="1"/>
</dbReference>
<reference evidence="7 8" key="1">
    <citation type="submission" date="2024-09" db="EMBL/GenBank/DDBJ databases">
        <authorList>
            <person name="Sun Q."/>
            <person name="Mori K."/>
        </authorList>
    </citation>
    <scope>NUCLEOTIDE SEQUENCE [LARGE SCALE GENOMIC DNA]</scope>
    <source>
        <strain evidence="7 8">JCM 3307</strain>
    </source>
</reference>
<comment type="similarity">
    <text evidence="1">Belongs to the AfsR/DnrI/RedD regulatory family.</text>
</comment>
<keyword evidence="2" id="KW-0805">Transcription regulation</keyword>
<dbReference type="InterPro" id="IPR016032">
    <property type="entry name" value="Sig_transdc_resp-reg_C-effctor"/>
</dbReference>
<evidence type="ECO:0000313" key="8">
    <source>
        <dbReference type="Proteomes" id="UP001589608"/>
    </source>
</evidence>
<accession>A0ABV5ML64</accession>
<feature type="DNA-binding region" description="OmpR/PhoB-type" evidence="5">
    <location>
        <begin position="1"/>
        <end position="93"/>
    </location>
</feature>
<dbReference type="SMART" id="SM00862">
    <property type="entry name" value="Trans_reg_C"/>
    <property type="match status" value="1"/>
</dbReference>
<dbReference type="InterPro" id="IPR051677">
    <property type="entry name" value="AfsR-DnrI-RedD_regulator"/>
</dbReference>
<protein>
    <submittedName>
        <fullName evidence="7">BTAD domain-containing putative transcriptional regulator</fullName>
    </submittedName>
</protein>
<dbReference type="Pfam" id="PF00486">
    <property type="entry name" value="Trans_reg_C"/>
    <property type="match status" value="1"/>
</dbReference>
<evidence type="ECO:0000256" key="3">
    <source>
        <dbReference type="ARBA" id="ARBA00023125"/>
    </source>
</evidence>
<dbReference type="InterPro" id="IPR036388">
    <property type="entry name" value="WH-like_DNA-bd_sf"/>
</dbReference>
<dbReference type="SUPFAM" id="SSF46894">
    <property type="entry name" value="C-terminal effector domain of the bipartite response regulators"/>
    <property type="match status" value="1"/>
</dbReference>
<dbReference type="SUPFAM" id="SSF48452">
    <property type="entry name" value="TPR-like"/>
    <property type="match status" value="1"/>
</dbReference>
<proteinExistence type="inferred from homology"/>
<dbReference type="PROSITE" id="PS51755">
    <property type="entry name" value="OMPR_PHOB"/>
    <property type="match status" value="1"/>
</dbReference>
<gene>
    <name evidence="7" type="ORF">ACFFTR_41580</name>
</gene>
<sequence length="252" mass="28379">MSTLEYRILGPIEVRRDGEELPIDGAKQRTVLAALLLAGNHYLTDSTLSRYLWGEHPPATMNAQIYTYVSRLRKILGPGVDIKRRAPGYILRPGAHTFDLAQFERDSLLGSAALRAGRYEEAARRLRAALDLWREPALAGATEHLVDAEWVRLEEARVTALEGRIEAELALGRHVQSLPELTSLVRRYPMRERFRAQLMTTFYRCDRQADALGVYQEGRRILAEELGLDPGALLRQVYHSILVGAPDPLAVQ</sequence>
<dbReference type="PANTHER" id="PTHR35807:SF1">
    <property type="entry name" value="TRANSCRIPTIONAL REGULATOR REDD"/>
    <property type="match status" value="1"/>
</dbReference>
<dbReference type="SMART" id="SM01043">
    <property type="entry name" value="BTAD"/>
    <property type="match status" value="1"/>
</dbReference>
<evidence type="ECO:0000313" key="7">
    <source>
        <dbReference type="EMBL" id="MFB9449610.1"/>
    </source>
</evidence>
<dbReference type="InterPro" id="IPR005158">
    <property type="entry name" value="BTAD"/>
</dbReference>
<evidence type="ECO:0000256" key="2">
    <source>
        <dbReference type="ARBA" id="ARBA00023015"/>
    </source>
</evidence>
<dbReference type="InterPro" id="IPR001867">
    <property type="entry name" value="OmpR/PhoB-type_DNA-bd"/>
</dbReference>
<comment type="caution">
    <text evidence="7">The sequence shown here is derived from an EMBL/GenBank/DDBJ whole genome shotgun (WGS) entry which is preliminary data.</text>
</comment>
<evidence type="ECO:0000256" key="5">
    <source>
        <dbReference type="PROSITE-ProRule" id="PRU01091"/>
    </source>
</evidence>
<dbReference type="InterPro" id="IPR011990">
    <property type="entry name" value="TPR-like_helical_dom_sf"/>
</dbReference>
<organism evidence="7 8">
    <name type="scientific">Dactylosporangium vinaceum</name>
    <dbReference type="NCBI Taxonomy" id="53362"/>
    <lineage>
        <taxon>Bacteria</taxon>
        <taxon>Bacillati</taxon>
        <taxon>Actinomycetota</taxon>
        <taxon>Actinomycetes</taxon>
        <taxon>Micromonosporales</taxon>
        <taxon>Micromonosporaceae</taxon>
        <taxon>Dactylosporangium</taxon>
    </lineage>
</organism>
<keyword evidence="4" id="KW-0804">Transcription</keyword>
<evidence type="ECO:0000256" key="1">
    <source>
        <dbReference type="ARBA" id="ARBA00005820"/>
    </source>
</evidence>
<name>A0ABV5ML64_9ACTN</name>
<dbReference type="Proteomes" id="UP001589608">
    <property type="component" value="Unassembled WGS sequence"/>
</dbReference>
<feature type="domain" description="OmpR/PhoB-type" evidence="6">
    <location>
        <begin position="1"/>
        <end position="93"/>
    </location>
</feature>
<keyword evidence="3 5" id="KW-0238">DNA-binding</keyword>
<evidence type="ECO:0000259" key="6">
    <source>
        <dbReference type="PROSITE" id="PS51755"/>
    </source>
</evidence>
<dbReference type="RefSeq" id="WP_223094707.1">
    <property type="nucleotide sequence ID" value="NZ_CP061913.1"/>
</dbReference>
<dbReference type="Gene3D" id="1.25.40.10">
    <property type="entry name" value="Tetratricopeptide repeat domain"/>
    <property type="match status" value="1"/>
</dbReference>
<dbReference type="Gene3D" id="1.10.10.10">
    <property type="entry name" value="Winged helix-like DNA-binding domain superfamily/Winged helix DNA-binding domain"/>
    <property type="match status" value="1"/>
</dbReference>
<dbReference type="EMBL" id="JBHMCA010000067">
    <property type="protein sequence ID" value="MFB9449610.1"/>
    <property type="molecule type" value="Genomic_DNA"/>
</dbReference>
<dbReference type="CDD" id="cd15831">
    <property type="entry name" value="BTAD"/>
    <property type="match status" value="1"/>
</dbReference>
<keyword evidence="8" id="KW-1185">Reference proteome</keyword>
<dbReference type="PANTHER" id="PTHR35807">
    <property type="entry name" value="TRANSCRIPTIONAL REGULATOR REDD-RELATED"/>
    <property type="match status" value="1"/>
</dbReference>
<evidence type="ECO:0000256" key="4">
    <source>
        <dbReference type="ARBA" id="ARBA00023163"/>
    </source>
</evidence>